<dbReference type="EMBL" id="CP144373">
    <property type="protein sequence ID" value="XCH47087.1"/>
    <property type="molecule type" value="Genomic_DNA"/>
</dbReference>
<dbReference type="RefSeq" id="WP_353684614.1">
    <property type="nucleotide sequence ID" value="NZ_CP144373.1"/>
</dbReference>
<dbReference type="GO" id="GO:0030170">
    <property type="term" value="F:pyridoxal phosphate binding"/>
    <property type="evidence" value="ECO:0007669"/>
    <property type="project" value="InterPro"/>
</dbReference>
<dbReference type="KEGG" id="taut:V4D30_02135"/>
<dbReference type="InterPro" id="IPR011037">
    <property type="entry name" value="Pyrv_Knase-like_insert_dom_sf"/>
</dbReference>
<evidence type="ECO:0000313" key="2">
    <source>
        <dbReference type="EMBL" id="XCH47087.1"/>
    </source>
</evidence>
<sequence>MTGKVVSINISKNKGTTKKAVSEAMVIENSGIEGDAHAGSHWHRQISLLSIESIEKMRSKGLNLNYGDFAENITTEGVDLLSLPVGTKLKVGECILEITQHGKSCHSKCEIFKTIGDCIMPKEGVFARVLKGGKIKVGDEILML</sequence>
<dbReference type="GO" id="GO:0030151">
    <property type="term" value="F:molybdenum ion binding"/>
    <property type="evidence" value="ECO:0007669"/>
    <property type="project" value="InterPro"/>
</dbReference>
<dbReference type="InterPro" id="IPR005302">
    <property type="entry name" value="MoCF_Sase_C"/>
</dbReference>
<accession>A0AAU8GX81</accession>
<reference evidence="2" key="1">
    <citation type="submission" date="2024-01" db="EMBL/GenBank/DDBJ databases">
        <title>The first autotrophic representatives of the genus Thermodesulfovibrio.</title>
        <authorList>
            <person name="Maltseva A.I."/>
            <person name="Elcheninov A.G."/>
            <person name="Kublanov I.V."/>
            <person name="Lebedinsky A.V."/>
            <person name="Frolov E.N."/>
        </authorList>
    </citation>
    <scope>NUCLEOTIDE SEQUENCE</scope>
    <source>
        <strain evidence="2">3907-1M</strain>
    </source>
</reference>
<dbReference type="InterPro" id="IPR052716">
    <property type="entry name" value="MOSC_domain"/>
</dbReference>
<dbReference type="SUPFAM" id="SSF50800">
    <property type="entry name" value="PK beta-barrel domain-like"/>
    <property type="match status" value="1"/>
</dbReference>
<organism evidence="2">
    <name type="scientific">Thermodesulfovibrio autotrophicus</name>
    <dbReference type="NCBI Taxonomy" id="3118333"/>
    <lineage>
        <taxon>Bacteria</taxon>
        <taxon>Pseudomonadati</taxon>
        <taxon>Nitrospirota</taxon>
        <taxon>Thermodesulfovibrionia</taxon>
        <taxon>Thermodesulfovibrionales</taxon>
        <taxon>Thermodesulfovibrionaceae</taxon>
        <taxon>Thermodesulfovibrio</taxon>
    </lineage>
</organism>
<name>A0AAU8GX81_9BACT</name>
<protein>
    <submittedName>
        <fullName evidence="2">MOSC domain-containing protein</fullName>
    </submittedName>
</protein>
<proteinExistence type="predicted"/>
<dbReference type="Gene3D" id="2.40.33.20">
    <property type="entry name" value="PK beta-barrel domain-like"/>
    <property type="match status" value="1"/>
</dbReference>
<dbReference type="AlphaFoldDB" id="A0AAU8GX81"/>
<dbReference type="PROSITE" id="PS51340">
    <property type="entry name" value="MOSC"/>
    <property type="match status" value="1"/>
</dbReference>
<feature type="domain" description="MOSC" evidence="1">
    <location>
        <begin position="19"/>
        <end position="144"/>
    </location>
</feature>
<dbReference type="Pfam" id="PF03473">
    <property type="entry name" value="MOSC"/>
    <property type="match status" value="1"/>
</dbReference>
<dbReference type="PANTHER" id="PTHR36930">
    <property type="entry name" value="METAL-SULFUR CLUSTER BIOSYNTHESIS PROTEINS YUAD-RELATED"/>
    <property type="match status" value="1"/>
</dbReference>
<dbReference type="PANTHER" id="PTHR36930:SF1">
    <property type="entry name" value="MOSC DOMAIN-CONTAINING PROTEIN"/>
    <property type="match status" value="1"/>
</dbReference>
<dbReference type="GO" id="GO:0003824">
    <property type="term" value="F:catalytic activity"/>
    <property type="evidence" value="ECO:0007669"/>
    <property type="project" value="InterPro"/>
</dbReference>
<gene>
    <name evidence="2" type="ORF">V4D30_02135</name>
</gene>
<evidence type="ECO:0000259" key="1">
    <source>
        <dbReference type="PROSITE" id="PS51340"/>
    </source>
</evidence>